<proteinExistence type="predicted"/>
<sequence>MHNQEDRVLKGYMDEVRAKAASMPDDKLDDAVRQGIERGKLSPSPRRRNRIFTAAAVLAAAVILLWSGVWQPQAERTTGGPFPPLTVDLSKNPELSQFNEKGLIQPVGRSTVKGDYKLTVDGVIAGSQQLKVLYTVEHSLKKPVMVLDTIIKDPVTNEPYKSSAAYGGGNAIPAGIHSFDADYVYEESQEIPENLILEVKIAPYSSEFRYSRDLPDAINLEVSLKLDLKTYQKLVRTIPIQQTLEVEGQKILIREAVLSAAGMVLKVTVDPANTLEIKEMNNVYLEAVKGGFPTLVNSWLSYYPDDKGEADYYFRGAALYDTDSITLKAVGLEAVDPEKLNVVVDLKKGELLEVQVDGLEYGGHQLDQDREGNEVNTLTFNYVNKDKEYVTAIPSFERRFVDGEGHVHEMGDYISSGSIKEAVISLKIEPLDYPQPLTFSLYSYPNVLEKKIEVPIQ</sequence>
<dbReference type="Proteomes" id="UP000565468">
    <property type="component" value="Unassembled WGS sequence"/>
</dbReference>
<dbReference type="RefSeq" id="WP_169505110.1">
    <property type="nucleotide sequence ID" value="NZ_JABBPN010000009.1"/>
</dbReference>
<keyword evidence="1" id="KW-0472">Membrane</keyword>
<reference evidence="2 3" key="1">
    <citation type="submission" date="2020-04" db="EMBL/GenBank/DDBJ databases">
        <title>Paenibacillus algicola sp. nov., a novel marine bacterium producing alginate lyase.</title>
        <authorList>
            <person name="Huang H."/>
        </authorList>
    </citation>
    <scope>NUCLEOTIDE SEQUENCE [LARGE SCALE GENOMIC DNA]</scope>
    <source>
        <strain evidence="2 3">L7-75</strain>
    </source>
</reference>
<organism evidence="2 3">
    <name type="scientific">Paenibacillus lemnae</name>
    <dbReference type="NCBI Taxonomy" id="1330551"/>
    <lineage>
        <taxon>Bacteria</taxon>
        <taxon>Bacillati</taxon>
        <taxon>Bacillota</taxon>
        <taxon>Bacilli</taxon>
        <taxon>Bacillales</taxon>
        <taxon>Paenibacillaceae</taxon>
        <taxon>Paenibacillus</taxon>
    </lineage>
</organism>
<protein>
    <submittedName>
        <fullName evidence="2">DUF4179 domain-containing protein</fullName>
    </submittedName>
</protein>
<evidence type="ECO:0000313" key="3">
    <source>
        <dbReference type="Proteomes" id="UP000565468"/>
    </source>
</evidence>
<keyword evidence="1" id="KW-1133">Transmembrane helix</keyword>
<dbReference type="EMBL" id="JABBPN010000009">
    <property type="protein sequence ID" value="NMO96324.1"/>
    <property type="molecule type" value="Genomic_DNA"/>
</dbReference>
<feature type="transmembrane region" description="Helical" evidence="1">
    <location>
        <begin position="51"/>
        <end position="70"/>
    </location>
</feature>
<comment type="caution">
    <text evidence="2">The sequence shown here is derived from an EMBL/GenBank/DDBJ whole genome shotgun (WGS) entry which is preliminary data.</text>
</comment>
<evidence type="ECO:0000313" key="2">
    <source>
        <dbReference type="EMBL" id="NMO96324.1"/>
    </source>
</evidence>
<gene>
    <name evidence="2" type="ORF">HII30_11140</name>
</gene>
<keyword evidence="3" id="KW-1185">Reference proteome</keyword>
<dbReference type="AlphaFoldDB" id="A0A848MA12"/>
<name>A0A848MA12_PAELE</name>
<evidence type="ECO:0000256" key="1">
    <source>
        <dbReference type="SAM" id="Phobius"/>
    </source>
</evidence>
<accession>A0A848MA12</accession>
<keyword evidence="1" id="KW-0812">Transmembrane</keyword>